<dbReference type="KEGG" id="same:SAMCFNEI73_Ch1433"/>
<feature type="compositionally biased region" description="Basic and acidic residues" evidence="1">
    <location>
        <begin position="1"/>
        <end position="10"/>
    </location>
</feature>
<protein>
    <submittedName>
        <fullName evidence="2">Uncharacterized protein</fullName>
    </submittedName>
</protein>
<proteinExistence type="predicted"/>
<evidence type="ECO:0000313" key="2">
    <source>
        <dbReference type="EMBL" id="APG90739.1"/>
    </source>
</evidence>
<dbReference type="AlphaFoldDB" id="A0A1L3LKV8"/>
<keyword evidence="3" id="KW-1185">Reference proteome</keyword>
<gene>
    <name evidence="2" type="ORF">SAMCFNEI73_Ch1433</name>
</gene>
<evidence type="ECO:0000256" key="1">
    <source>
        <dbReference type="SAM" id="MobiDB-lite"/>
    </source>
</evidence>
<reference evidence="2 3" key="1">
    <citation type="submission" date="2015-10" db="EMBL/GenBank/DDBJ databases">
        <title>Genomic differences between typical nodule nitrogen-fixing rhizobial strains and those coming from bean seeds.</title>
        <authorList>
            <person name="Peralta H."/>
            <person name="Aguilar-Vera A."/>
            <person name="Diaz R."/>
            <person name="Mora Y."/>
            <person name="Martinez-Batallar G."/>
            <person name="Salazar E."/>
            <person name="Vargas-Lagunas C."/>
            <person name="Encarnacion S."/>
            <person name="Girard L."/>
            <person name="Mora J."/>
        </authorList>
    </citation>
    <scope>NUCLEOTIDE SEQUENCE [LARGE SCALE GENOMIC DNA]</scope>
    <source>
        <strain evidence="2 3">CFNEI 73</strain>
    </source>
</reference>
<evidence type="ECO:0000313" key="3">
    <source>
        <dbReference type="Proteomes" id="UP000182306"/>
    </source>
</evidence>
<organism evidence="2 3">
    <name type="scientific">Sinorhizobium americanum</name>
    <dbReference type="NCBI Taxonomy" id="194963"/>
    <lineage>
        <taxon>Bacteria</taxon>
        <taxon>Pseudomonadati</taxon>
        <taxon>Pseudomonadota</taxon>
        <taxon>Alphaproteobacteria</taxon>
        <taxon>Hyphomicrobiales</taxon>
        <taxon>Rhizobiaceae</taxon>
        <taxon>Sinorhizobium/Ensifer group</taxon>
        <taxon>Sinorhizobium</taxon>
    </lineage>
</organism>
<sequence>MEGDNREKQSPKWLLASLVPMNLTGDKRPKTAAERGKRQ</sequence>
<feature type="compositionally biased region" description="Basic and acidic residues" evidence="1">
    <location>
        <begin position="25"/>
        <end position="39"/>
    </location>
</feature>
<feature type="region of interest" description="Disordered" evidence="1">
    <location>
        <begin position="1"/>
        <end position="39"/>
    </location>
</feature>
<dbReference type="STRING" id="194963.SAMCFNEI73_Ch1433"/>
<accession>A0A1L3LKV8</accession>
<dbReference type="Proteomes" id="UP000182306">
    <property type="component" value="Chromosome"/>
</dbReference>
<name>A0A1L3LKV8_9HYPH</name>
<dbReference type="EMBL" id="CP013107">
    <property type="protein sequence ID" value="APG90739.1"/>
    <property type="molecule type" value="Genomic_DNA"/>
</dbReference>